<evidence type="ECO:0000313" key="3">
    <source>
        <dbReference type="EMBL" id="TQM39621.1"/>
    </source>
</evidence>
<dbReference type="EMBL" id="PCMW01000063">
    <property type="protein sequence ID" value="PDS23328.1"/>
    <property type="molecule type" value="Genomic_DNA"/>
</dbReference>
<sequence>MKTTIDSTIKQYINQSVLCWLATLDEDHFPNVSPKEMFTCIDDKTLLIANIASPNSVRNIRVHNKVCVSFIDVFVQKGYKVKGIARIIEKNDIDFETKAGIIKSLFTDKFPIHELIEIEVQKIALIQAPSYVLFPEITAEEQIESAKQTYHKQL</sequence>
<evidence type="ECO:0000313" key="5">
    <source>
        <dbReference type="Proteomes" id="UP000320773"/>
    </source>
</evidence>
<evidence type="ECO:0000259" key="1">
    <source>
        <dbReference type="Pfam" id="PF01243"/>
    </source>
</evidence>
<dbReference type="InterPro" id="IPR012349">
    <property type="entry name" value="Split_barrel_FMN-bd"/>
</dbReference>
<dbReference type="EMBL" id="VFPJ01000001">
    <property type="protein sequence ID" value="TQM39621.1"/>
    <property type="molecule type" value="Genomic_DNA"/>
</dbReference>
<dbReference type="OMA" id="YRFKGRA"/>
<organism evidence="2 4">
    <name type="scientific">Flavobacterium branchiophilum</name>
    <dbReference type="NCBI Taxonomy" id="55197"/>
    <lineage>
        <taxon>Bacteria</taxon>
        <taxon>Pseudomonadati</taxon>
        <taxon>Bacteroidota</taxon>
        <taxon>Flavobacteriia</taxon>
        <taxon>Flavobacteriales</taxon>
        <taxon>Flavobacteriaceae</taxon>
        <taxon>Flavobacterium</taxon>
    </lineage>
</organism>
<dbReference type="Proteomes" id="UP000220828">
    <property type="component" value="Unassembled WGS sequence"/>
</dbReference>
<dbReference type="Proteomes" id="UP000320773">
    <property type="component" value="Unassembled WGS sequence"/>
</dbReference>
<reference evidence="2 4" key="1">
    <citation type="submission" date="2017-09" db="EMBL/GenBank/DDBJ databases">
        <title>Whole genomes of Flavobacteriaceae.</title>
        <authorList>
            <person name="Stine C."/>
            <person name="Li C."/>
            <person name="Tadesse D."/>
        </authorList>
    </citation>
    <scope>NUCLEOTIDE SEQUENCE [LARGE SCALE GENOMIC DNA]</scope>
    <source>
        <strain evidence="2 4">ATCC 35036</strain>
    </source>
</reference>
<evidence type="ECO:0000313" key="2">
    <source>
        <dbReference type="EMBL" id="PDS23328.1"/>
    </source>
</evidence>
<dbReference type="OrthoDB" id="7867371at2"/>
<reference evidence="3 5" key="2">
    <citation type="submission" date="2019-06" db="EMBL/GenBank/DDBJ databases">
        <title>Genomic Encyclopedia of Archaeal and Bacterial Type Strains, Phase II (KMG-II): from individual species to whole genera.</title>
        <authorList>
            <person name="Goeker M."/>
        </authorList>
    </citation>
    <scope>NUCLEOTIDE SEQUENCE [LARGE SCALE GENOMIC DNA]</scope>
    <source>
        <strain evidence="3 5">DSM 24789</strain>
    </source>
</reference>
<evidence type="ECO:0000313" key="4">
    <source>
        <dbReference type="Proteomes" id="UP000220828"/>
    </source>
</evidence>
<comment type="caution">
    <text evidence="2">The sequence shown here is derived from an EMBL/GenBank/DDBJ whole genome shotgun (WGS) entry which is preliminary data.</text>
</comment>
<dbReference type="RefSeq" id="WP_014083546.1">
    <property type="nucleotide sequence ID" value="NZ_CBCSFI010000003.1"/>
</dbReference>
<dbReference type="PANTHER" id="PTHR40660">
    <property type="entry name" value="5'-PHOSPHATE OXIDASE PUTATIVE DOMAIN-CONTAINING PROTEIN-RELATED"/>
    <property type="match status" value="1"/>
</dbReference>
<dbReference type="SUPFAM" id="SSF50475">
    <property type="entry name" value="FMN-binding split barrel"/>
    <property type="match status" value="1"/>
</dbReference>
<dbReference type="PANTHER" id="PTHR40660:SF1">
    <property type="entry name" value="5'-PHOSPHATE OXIDASE PUTATIVE DOMAIN-CONTAINING PROTEIN-RELATED"/>
    <property type="match status" value="1"/>
</dbReference>
<feature type="domain" description="Pyridoxamine 5'-phosphate oxidase N-terminal" evidence="1">
    <location>
        <begin position="7"/>
        <end position="97"/>
    </location>
</feature>
<protein>
    <submittedName>
        <fullName evidence="2">Flavin-nucleotide-binding protein</fullName>
    </submittedName>
</protein>
<name>A0A2H3KH62_9FLAO</name>
<dbReference type="InterPro" id="IPR011576">
    <property type="entry name" value="Pyridox_Oxase_N"/>
</dbReference>
<dbReference type="Pfam" id="PF01243">
    <property type="entry name" value="PNPOx_N"/>
    <property type="match status" value="1"/>
</dbReference>
<proteinExistence type="predicted"/>
<accession>A0A2H3KH62</accession>
<dbReference type="Gene3D" id="2.30.110.10">
    <property type="entry name" value="Electron Transport, Fmn-binding Protein, Chain A"/>
    <property type="match status" value="1"/>
</dbReference>
<dbReference type="AlphaFoldDB" id="A0A2H3KH62"/>
<gene>
    <name evidence="2" type="ORF">B0A77_11085</name>
    <name evidence="3" type="ORF">BC670_0436</name>
</gene>